<feature type="region of interest" description="Disordered" evidence="6">
    <location>
        <begin position="1"/>
        <end position="55"/>
    </location>
</feature>
<accession>A0ABR1AUY1</accession>
<dbReference type="InterPro" id="IPR017892">
    <property type="entry name" value="Pkinase_C"/>
</dbReference>
<dbReference type="Pfam" id="PF00433">
    <property type="entry name" value="Pkinase_C"/>
    <property type="match status" value="1"/>
</dbReference>
<evidence type="ECO:0000256" key="3">
    <source>
        <dbReference type="ARBA" id="ARBA00022741"/>
    </source>
</evidence>
<dbReference type="PROSITE" id="PS51285">
    <property type="entry name" value="AGC_KINASE_CTER"/>
    <property type="match status" value="1"/>
</dbReference>
<comment type="caution">
    <text evidence="8">The sequence shown here is derived from an EMBL/GenBank/DDBJ whole genome shotgun (WGS) entry which is preliminary data.</text>
</comment>
<dbReference type="InterPro" id="IPR000961">
    <property type="entry name" value="AGC-kinase_C"/>
</dbReference>
<feature type="compositionally biased region" description="Basic and acidic residues" evidence="6">
    <location>
        <begin position="46"/>
        <end position="55"/>
    </location>
</feature>
<dbReference type="Proteomes" id="UP001359485">
    <property type="component" value="Unassembled WGS sequence"/>
</dbReference>
<dbReference type="Gene3D" id="1.10.510.10">
    <property type="entry name" value="Transferase(Phosphotransferase) domain 1"/>
    <property type="match status" value="1"/>
</dbReference>
<reference evidence="8 9" key="1">
    <citation type="submission" date="2023-09" db="EMBL/GenBank/DDBJ databases">
        <title>Genomes of two closely related lineages of the louse Polyplax serrata with different host specificities.</title>
        <authorList>
            <person name="Martinu J."/>
            <person name="Tarabai H."/>
            <person name="Stefka J."/>
            <person name="Hypsa V."/>
        </authorList>
    </citation>
    <scope>NUCLEOTIDE SEQUENCE [LARGE SCALE GENOMIC DNA]</scope>
    <source>
        <strain evidence="8">98ZLc_SE</strain>
    </source>
</reference>
<keyword evidence="2" id="KW-0808">Transferase</keyword>
<name>A0ABR1AUY1_POLSC</name>
<keyword evidence="4" id="KW-0418">Kinase</keyword>
<proteinExistence type="predicted"/>
<evidence type="ECO:0000256" key="6">
    <source>
        <dbReference type="SAM" id="MobiDB-lite"/>
    </source>
</evidence>
<evidence type="ECO:0000313" key="8">
    <source>
        <dbReference type="EMBL" id="KAK6627742.1"/>
    </source>
</evidence>
<evidence type="ECO:0000256" key="4">
    <source>
        <dbReference type="ARBA" id="ARBA00022777"/>
    </source>
</evidence>
<evidence type="ECO:0000259" key="7">
    <source>
        <dbReference type="PROSITE" id="PS51285"/>
    </source>
</evidence>
<evidence type="ECO:0000256" key="5">
    <source>
        <dbReference type="ARBA" id="ARBA00022840"/>
    </source>
</evidence>
<organism evidence="8 9">
    <name type="scientific">Polyplax serrata</name>
    <name type="common">Common mouse louse</name>
    <dbReference type="NCBI Taxonomy" id="468196"/>
    <lineage>
        <taxon>Eukaryota</taxon>
        <taxon>Metazoa</taxon>
        <taxon>Ecdysozoa</taxon>
        <taxon>Arthropoda</taxon>
        <taxon>Hexapoda</taxon>
        <taxon>Insecta</taxon>
        <taxon>Pterygota</taxon>
        <taxon>Neoptera</taxon>
        <taxon>Paraneoptera</taxon>
        <taxon>Psocodea</taxon>
        <taxon>Troctomorpha</taxon>
        <taxon>Phthiraptera</taxon>
        <taxon>Anoplura</taxon>
        <taxon>Polyplacidae</taxon>
        <taxon>Polyplax</taxon>
    </lineage>
</organism>
<evidence type="ECO:0000313" key="9">
    <source>
        <dbReference type="Proteomes" id="UP001359485"/>
    </source>
</evidence>
<dbReference type="EMBL" id="JAWJWF010000045">
    <property type="protein sequence ID" value="KAK6627742.1"/>
    <property type="molecule type" value="Genomic_DNA"/>
</dbReference>
<sequence>MGEKRNKATCTVPPPELEQKQVAPPYKPRLESERDLANFPPEFTDEPVHLTPDDQ</sequence>
<protein>
    <recommendedName>
        <fullName evidence="7">AGC-kinase C-terminal domain-containing protein</fullName>
    </recommendedName>
</protein>
<keyword evidence="3" id="KW-0547">Nucleotide-binding</keyword>
<evidence type="ECO:0000256" key="1">
    <source>
        <dbReference type="ARBA" id="ARBA00022527"/>
    </source>
</evidence>
<keyword evidence="9" id="KW-1185">Reference proteome</keyword>
<gene>
    <name evidence="8" type="ORF">RUM44_010221</name>
</gene>
<dbReference type="Gene3D" id="3.30.200.20">
    <property type="entry name" value="Phosphorylase Kinase, domain 1"/>
    <property type="match status" value="1"/>
</dbReference>
<keyword evidence="5" id="KW-0067">ATP-binding</keyword>
<evidence type="ECO:0000256" key="2">
    <source>
        <dbReference type="ARBA" id="ARBA00022679"/>
    </source>
</evidence>
<feature type="domain" description="AGC-kinase C-terminal" evidence="7">
    <location>
        <begin position="10"/>
        <end position="55"/>
    </location>
</feature>
<keyword evidence="1" id="KW-0723">Serine/threonine-protein kinase</keyword>